<dbReference type="Pfam" id="PF22597">
    <property type="entry name" value="DYN_lid"/>
    <property type="match status" value="1"/>
</dbReference>
<dbReference type="InterPro" id="IPR027417">
    <property type="entry name" value="P-loop_NTPase"/>
</dbReference>
<keyword evidence="12" id="KW-0505">Motor protein</keyword>
<evidence type="ECO:0000313" key="25">
    <source>
        <dbReference type="EMBL" id="CAD7703802.1"/>
    </source>
</evidence>
<dbReference type="Pfam" id="PF12781">
    <property type="entry name" value="AAA_9"/>
    <property type="match status" value="1"/>
</dbReference>
<evidence type="ECO:0000256" key="15">
    <source>
        <dbReference type="SAM" id="Coils"/>
    </source>
</evidence>
<dbReference type="GO" id="GO:0030286">
    <property type="term" value="C:dynein complex"/>
    <property type="evidence" value="ECO:0007669"/>
    <property type="project" value="UniProtKB-KW"/>
</dbReference>
<dbReference type="GO" id="GO:0016887">
    <property type="term" value="F:ATP hydrolysis activity"/>
    <property type="evidence" value="ECO:0007669"/>
    <property type="project" value="InterPro"/>
</dbReference>
<dbReference type="Pfam" id="PF12775">
    <property type="entry name" value="AAA_7"/>
    <property type="match status" value="1"/>
</dbReference>
<evidence type="ECO:0000259" key="19">
    <source>
        <dbReference type="Pfam" id="PF12780"/>
    </source>
</evidence>
<feature type="domain" description="Dynein 2 heavy chain 1 cytoplasmic ATPase lid" evidence="24">
    <location>
        <begin position="526"/>
        <end position="607"/>
    </location>
</feature>
<evidence type="ECO:0000256" key="8">
    <source>
        <dbReference type="ARBA" id="ARBA00022846"/>
    </source>
</evidence>
<dbReference type="FunFam" id="3.40.50.300:FF:002141">
    <property type="entry name" value="Dynein heavy chain"/>
    <property type="match status" value="1"/>
</dbReference>
<evidence type="ECO:0000256" key="3">
    <source>
        <dbReference type="ARBA" id="ARBA00022701"/>
    </source>
</evidence>
<keyword evidence="8" id="KW-0282">Flagellum</keyword>
<organism evidence="25 26">
    <name type="scientific">Ostreobium quekettii</name>
    <dbReference type="NCBI Taxonomy" id="121088"/>
    <lineage>
        <taxon>Eukaryota</taxon>
        <taxon>Viridiplantae</taxon>
        <taxon>Chlorophyta</taxon>
        <taxon>core chlorophytes</taxon>
        <taxon>Ulvophyceae</taxon>
        <taxon>TCBD clade</taxon>
        <taxon>Bryopsidales</taxon>
        <taxon>Ostreobineae</taxon>
        <taxon>Ostreobiaceae</taxon>
        <taxon>Ostreobium</taxon>
    </lineage>
</organism>
<evidence type="ECO:0000259" key="22">
    <source>
        <dbReference type="Pfam" id="PF18198"/>
    </source>
</evidence>
<dbReference type="Gene3D" id="3.10.490.20">
    <property type="match status" value="1"/>
</dbReference>
<dbReference type="InterPro" id="IPR026983">
    <property type="entry name" value="DHC"/>
</dbReference>
<evidence type="ECO:0000256" key="5">
    <source>
        <dbReference type="ARBA" id="ARBA00022741"/>
    </source>
</evidence>
<dbReference type="InterPro" id="IPR041228">
    <property type="entry name" value="Dynein_C"/>
</dbReference>
<keyword evidence="9" id="KW-0243">Dynein</keyword>
<dbReference type="FunFam" id="1.10.8.1220:FF:000001">
    <property type="entry name" value="Dynein axonemal heavy chain 5"/>
    <property type="match status" value="1"/>
</dbReference>
<dbReference type="Pfam" id="PF03028">
    <property type="entry name" value="Dynein_heavy"/>
    <property type="match status" value="1"/>
</dbReference>
<keyword evidence="3" id="KW-0493">Microtubule</keyword>
<feature type="domain" description="ATPase dynein-related AAA" evidence="17">
    <location>
        <begin position="25"/>
        <end position="167"/>
    </location>
</feature>
<keyword evidence="6" id="KW-0970">Cilium biogenesis/degradation</keyword>
<evidence type="ECO:0000259" key="23">
    <source>
        <dbReference type="Pfam" id="PF18199"/>
    </source>
</evidence>
<dbReference type="InterPro" id="IPR024743">
    <property type="entry name" value="Dynein_HC_stalk"/>
</dbReference>
<accession>A0A8S1J7Y0</accession>
<dbReference type="InterPro" id="IPR035706">
    <property type="entry name" value="AAA_9"/>
</dbReference>
<name>A0A8S1J7Y0_9CHLO</name>
<dbReference type="GO" id="GO:0051959">
    <property type="term" value="F:dynein light intermediate chain binding"/>
    <property type="evidence" value="ECO:0007669"/>
    <property type="project" value="InterPro"/>
</dbReference>
<dbReference type="Gene3D" id="3.40.50.300">
    <property type="entry name" value="P-loop containing nucleotide triphosphate hydrolases"/>
    <property type="match status" value="4"/>
</dbReference>
<dbReference type="GO" id="GO:0045505">
    <property type="term" value="F:dynein intermediate chain binding"/>
    <property type="evidence" value="ECO:0007669"/>
    <property type="project" value="InterPro"/>
</dbReference>
<dbReference type="Pfam" id="PF18198">
    <property type="entry name" value="AAA_lid_11"/>
    <property type="match status" value="1"/>
</dbReference>
<dbReference type="Gene3D" id="1.20.920.30">
    <property type="match status" value="1"/>
</dbReference>
<feature type="domain" description="Dynein heavy chain region D6 P-loop" evidence="16">
    <location>
        <begin position="1780"/>
        <end position="1893"/>
    </location>
</feature>
<dbReference type="InterPro" id="IPR054354">
    <property type="entry name" value="DYNC2H1-like_lid"/>
</dbReference>
<feature type="domain" description="Dynein heavy chain AAA 5 extension" evidence="21">
    <location>
        <begin position="202"/>
        <end position="317"/>
    </location>
</feature>
<dbReference type="Pfam" id="PF17852">
    <property type="entry name" value="Dynein_AAA_lid"/>
    <property type="match status" value="1"/>
</dbReference>
<dbReference type="Pfam" id="PF18199">
    <property type="entry name" value="Dynein_C"/>
    <property type="match status" value="1"/>
</dbReference>
<feature type="coiled-coil region" evidence="15">
    <location>
        <begin position="1167"/>
        <end position="1236"/>
    </location>
</feature>
<evidence type="ECO:0000259" key="24">
    <source>
        <dbReference type="Pfam" id="PF22597"/>
    </source>
</evidence>
<feature type="domain" description="Dynein heavy chain AAA module D4" evidence="19">
    <location>
        <begin position="680"/>
        <end position="938"/>
    </location>
</feature>
<dbReference type="FunFam" id="1.20.920.20:FF:000001">
    <property type="entry name" value="dynein heavy chain 2, axonemal"/>
    <property type="match status" value="1"/>
</dbReference>
<dbReference type="Gene3D" id="6.10.140.1060">
    <property type="match status" value="1"/>
</dbReference>
<evidence type="ECO:0000256" key="9">
    <source>
        <dbReference type="ARBA" id="ARBA00023017"/>
    </source>
</evidence>
<dbReference type="InterPro" id="IPR041466">
    <property type="entry name" value="Dynein_AAA5_ext"/>
</dbReference>
<evidence type="ECO:0000256" key="1">
    <source>
        <dbReference type="ARBA" id="ARBA00004611"/>
    </source>
</evidence>
<dbReference type="InterPro" id="IPR042219">
    <property type="entry name" value="AAA_lid_11_sf"/>
</dbReference>
<evidence type="ECO:0000259" key="17">
    <source>
        <dbReference type="Pfam" id="PF07728"/>
    </source>
</evidence>
<evidence type="ECO:0000259" key="20">
    <source>
        <dbReference type="Pfam" id="PF12781"/>
    </source>
</evidence>
<dbReference type="OrthoDB" id="10251809at2759"/>
<evidence type="ECO:0000256" key="10">
    <source>
        <dbReference type="ARBA" id="ARBA00023054"/>
    </source>
</evidence>
<comment type="caution">
    <text evidence="25">The sequence shown here is derived from an EMBL/GenBank/DDBJ whole genome shotgun (WGS) entry which is preliminary data.</text>
</comment>
<comment type="subcellular location">
    <subcellularLocation>
        <location evidence="1">Cytoplasm</location>
        <location evidence="1">Cytoskeleton</location>
        <location evidence="1">Flagellum axoneme</location>
    </subcellularLocation>
</comment>
<dbReference type="SUPFAM" id="SSF90257">
    <property type="entry name" value="Myosin rod fragments"/>
    <property type="match status" value="1"/>
</dbReference>
<keyword evidence="10 15" id="KW-0175">Coiled coil</keyword>
<feature type="domain" description="Dynein heavy chain AAA lid" evidence="22">
    <location>
        <begin position="1926"/>
        <end position="2064"/>
    </location>
</feature>
<dbReference type="InterPro" id="IPR043160">
    <property type="entry name" value="Dynein_C_barrel"/>
</dbReference>
<dbReference type="InterPro" id="IPR011704">
    <property type="entry name" value="ATPase_dyneun-rel_AAA"/>
</dbReference>
<feature type="domain" description="Dynein heavy chain C-terminal" evidence="23">
    <location>
        <begin position="2072"/>
        <end position="2368"/>
    </location>
</feature>
<dbReference type="GO" id="GO:0007018">
    <property type="term" value="P:microtubule-based movement"/>
    <property type="evidence" value="ECO:0007669"/>
    <property type="project" value="InterPro"/>
</dbReference>
<evidence type="ECO:0000256" key="13">
    <source>
        <dbReference type="ARBA" id="ARBA00023212"/>
    </source>
</evidence>
<evidence type="ECO:0000256" key="7">
    <source>
        <dbReference type="ARBA" id="ARBA00022840"/>
    </source>
</evidence>
<dbReference type="Gene3D" id="1.10.472.130">
    <property type="match status" value="1"/>
</dbReference>
<keyword evidence="14" id="KW-0966">Cell projection</keyword>
<reference evidence="25" key="1">
    <citation type="submission" date="2020-12" db="EMBL/GenBank/DDBJ databases">
        <authorList>
            <person name="Iha C."/>
        </authorList>
    </citation>
    <scope>NUCLEOTIDE SEQUENCE</scope>
</reference>
<evidence type="ECO:0000313" key="26">
    <source>
        <dbReference type="Proteomes" id="UP000708148"/>
    </source>
</evidence>
<proteinExistence type="predicted"/>
<dbReference type="FunFam" id="3.10.490.20:FF:000008">
    <property type="entry name" value="dynein heavy chain 2, axonemal"/>
    <property type="match status" value="1"/>
</dbReference>
<keyword evidence="7" id="KW-0067">ATP-binding</keyword>
<evidence type="ECO:0000256" key="12">
    <source>
        <dbReference type="ARBA" id="ARBA00023175"/>
    </source>
</evidence>
<dbReference type="SUPFAM" id="SSF52540">
    <property type="entry name" value="P-loop containing nucleoside triphosphate hydrolases"/>
    <property type="match status" value="3"/>
</dbReference>
<gene>
    <name evidence="25" type="ORF">OSTQU699_LOCUS9158</name>
</gene>
<evidence type="ECO:0000256" key="4">
    <source>
        <dbReference type="ARBA" id="ARBA00022737"/>
    </source>
</evidence>
<protein>
    <recommendedName>
        <fullName evidence="27">Dynein heavy chain</fullName>
    </recommendedName>
</protein>
<keyword evidence="4" id="KW-0677">Repeat</keyword>
<evidence type="ECO:0000256" key="6">
    <source>
        <dbReference type="ARBA" id="ARBA00022794"/>
    </source>
</evidence>
<dbReference type="GO" id="GO:0005524">
    <property type="term" value="F:ATP binding"/>
    <property type="evidence" value="ECO:0007669"/>
    <property type="project" value="UniProtKB-KW"/>
</dbReference>
<dbReference type="GO" id="GO:0008569">
    <property type="term" value="F:minus-end-directed microtubule motor activity"/>
    <property type="evidence" value="ECO:0007669"/>
    <property type="project" value="InterPro"/>
</dbReference>
<dbReference type="EMBL" id="CAJHUC010002426">
    <property type="protein sequence ID" value="CAD7703802.1"/>
    <property type="molecule type" value="Genomic_DNA"/>
</dbReference>
<dbReference type="Pfam" id="PF12777">
    <property type="entry name" value="MT"/>
    <property type="match status" value="1"/>
</dbReference>
<dbReference type="PANTHER" id="PTHR22878">
    <property type="entry name" value="DYNEIN HEAVY CHAIN 6, AXONEMAL-LIKE-RELATED"/>
    <property type="match status" value="1"/>
</dbReference>
<dbReference type="GO" id="GO:0005874">
    <property type="term" value="C:microtubule"/>
    <property type="evidence" value="ECO:0007669"/>
    <property type="project" value="UniProtKB-KW"/>
</dbReference>
<feature type="domain" description="Dynein heavy chain ATP-binding dynein motor region" evidence="20">
    <location>
        <begin position="1312"/>
        <end position="1533"/>
    </location>
</feature>
<dbReference type="FunFam" id="3.40.50.300:FF:000153">
    <property type="entry name" value="Dynein axonemal heavy chain 1"/>
    <property type="match status" value="1"/>
</dbReference>
<feature type="domain" description="Dynein heavy chain coiled coil stalk" evidence="18">
    <location>
        <begin position="953"/>
        <end position="1287"/>
    </location>
</feature>
<sequence>MQVVPEYVVKIVQIFDCKVARHGNMIVGKTGSGKTEAWKCLQKAMAKLKKQFPDEETYQKVHVHIINPLALSNDEIYGSFDPGTHEWQDGILARIMRSVCKDDSPDQKWILFDGPVDTLWIESMNTLLDDNKLLTLLSGERISMSPQVSILFEVEDLSQASPATVSRAGMIYLNVEDLGWKPFVQSWMAKKSNTVLVETLWRLIDKYMEAVLEHKRMNCRDLVPCDRLSLVRTFTKLFDHFAVPENGANPEEAEHYPLMIELWFLFSIIWGLGGPLDEGSRKSFDAFMRDLDTRYPSADTVFEYLVDPKNRTWATWDSRLPSAYKPPAHLPFSKILVPTVDTIRNKYVICGLVAIGQHGLVVGNVGNGKTMLVQSVLDSLHDSYSFMVINFSAQTSSNSLQATIEGKLEKRTKGVFAPVGGKKLVTFIDDLNMPEKSVFGFIPPLELLKLWVDSGFWYDRERCEAKWVKDMQLLAAMAPPGGGRNPFSQRIQSCFSAINVTSPNDAQLRRIYGTLLNGKLADFDNEIKPMGDQLVQATIEIYRSVCLELLPTPSKSHYLFNTRDMAKIIQGSMQATKTFYDSREAMLQLWCHETFRIIGDRMWDATDKVWLRTQLDQKLNSIFGTEWDSVFEGGDVPPFVSFMRQVDNHPYEPVSDMNALKEFLSEKLEDYGLEPGNNAMDLVLFRDALHHVCRIHRIITQPRGNALLVGVGGSGRKSLARLATYVAEAKCFSIEIGKNYRQVEFHEDLKGLYRMAGCANKPTTFLFDETQIVVETFLEDVNNILTSGEVPNLFGKDEITGVLDEVRAAAKQAGYGETMTGLYDFFLERVRTNLHVVLCLSPVGVAFRERCRMFPGLVNCTTIDWFTEWPSDALYEVAAKQLEEENLGSPEVMDSICKVFVTAHQSVETMSKKMLEELRRHNYVTPTNYLETVRGYRGLLSEKRAEIGGKATKLKGGLLKLSETSVQVADMQVVCEDKKVVVAQAKTDCEELLVEIVQDKRVADEQEKQVNAEAQKIGKEADEANAIAVQVQGELDKALPALEAAEAALEVLTKKDLSELKAYAKPPALVELTLGGVMTVLKRPATWDEAKKQLGDASFMEKLTKFDKDKLDDSLLKKIAKFTNNSDFKAEVIGKVSAAAKGMCMWVCAMEVYGKVSKEVAPKRAKLKAAQENLRKKQTALKAAQDQLAEVLAKVQALRDKYDTSTAKKKELEDELSDLEGKLERAQKLVSGLAGERTRWESSIADFEQQMSRLPGDVVIASAFMSYAGPFPSEFRLELVRNTWLPQVRGLNIPATEGFDFALFLANPSDVRDWNIQGLPADSFSTENGVMVTRGRRWPLMVDPQVQANKWIKNMEGANGLRVLSLNMADMARKMEAAIQFGEPVLLQDVMEEIDPVLEPVLAKAFIKQGNQTLIKLGDKEVDYNFDFKLYLTTKLANPHYTPEISTKVMIVNFAVKEQGLEAQLLNTVVKCERPDLDKQKNDLVVKVAQGKRTQAELEDQILFMLSTATGSLLDNVELINTLDQSKVTWEEVNESLKVAEETSVKIEAASQQYQPCALRASILYFVLNDLSGIDPMYQFSLDAYNDLFLLSIKNSPKNDNLQERIKHLNDYHTYAVYRYTARGLFERHKLLLSLQMCMRILQSSKQINIEEWQFFLKGGSVLDRSLQPQNPARAWLSEMAWDNITELANLPNFKGISDSFEASPGAWEAWYRENEPEVAELPGEWEPKCNELQRMVLVRSLRPDRVIFAATTYVANSLGRKFVEPPVLDLGETFNDSTPFSPLIFVLSPGVDPTDALRKLAHEIGFDDRLFTVALGQGQAPVATRLIEEGMKGGTWVFLANCHLMTSWLPTLDKIIEGMEGQRPHEDFRLWLSSSPSPKFPMAILQRGIKMTTEPPKGLRANLFRLYNTITEDGLAECRTQHKYQKLLFSLAYFHSVLLERRKFRTLGLNIPYDFNDTDFKVSDDLLKSYLDSYEETPWDALKYLIAEANYGGRVTDELDRRVLNSYLSKFYCEAALAKSNYPLSPLPTYYIPDNGSLQIFKDYIVTLPATDRPEAFGQHPNAEISYLREDSKIVLDCLLSLQPASAGGGGAVSREELVLGIAQDLLEQVPAPFNLEEVMKRKAEDPSALHVVLFQEVERYNILLVKARHSCRELIKGIKGLVVMSADLDLVFDALFNARVPAAWLKTYASLKPLGSWTRDLLMRVEQLARWVEDTYPKVYWLSGFTYPTGFLTAVLQTTARRSSIPIDTLSFEFSIVNLTEKEILQAPKDGVYVKGMFLEGAGWDAENGCLCEPQPMELVVPMPIVLFRPAENKKKSQKGVYVCPLYMYPIRTGSRERPSFMINVDLKSGLADPDHWIMRGTALLLSLAT</sequence>
<keyword evidence="26" id="KW-1185">Reference proteome</keyword>
<evidence type="ECO:0000259" key="18">
    <source>
        <dbReference type="Pfam" id="PF12777"/>
    </source>
</evidence>
<dbReference type="Pfam" id="PF12780">
    <property type="entry name" value="AAA_8"/>
    <property type="match status" value="1"/>
</dbReference>
<dbReference type="FunFam" id="3.40.50.300:FF:000049">
    <property type="entry name" value="Dynein, axonemal, heavy chain 5"/>
    <property type="match status" value="1"/>
</dbReference>
<evidence type="ECO:0000256" key="2">
    <source>
        <dbReference type="ARBA" id="ARBA00022490"/>
    </source>
</evidence>
<keyword evidence="11" id="KW-0969">Cilium</keyword>
<dbReference type="PANTHER" id="PTHR22878:SF68">
    <property type="entry name" value="DYNEIN HEAVY CHAIN 6, AXONEMAL-LIKE"/>
    <property type="match status" value="1"/>
</dbReference>
<dbReference type="FunFam" id="1.20.920.30:FF:000009">
    <property type="entry name" value="Dynein heavy chain 9"/>
    <property type="match status" value="1"/>
</dbReference>
<dbReference type="Gene3D" id="1.10.8.720">
    <property type="entry name" value="Region D6 of dynein motor"/>
    <property type="match status" value="1"/>
</dbReference>
<keyword evidence="13" id="KW-0206">Cytoskeleton</keyword>
<dbReference type="Pfam" id="PF07728">
    <property type="entry name" value="AAA_5"/>
    <property type="match status" value="1"/>
</dbReference>
<dbReference type="InterPro" id="IPR004273">
    <property type="entry name" value="Dynein_heavy_D6_P-loop"/>
</dbReference>
<dbReference type="Gene3D" id="1.20.920.20">
    <property type="match status" value="1"/>
</dbReference>
<dbReference type="InterPro" id="IPR024317">
    <property type="entry name" value="Dynein_heavy_chain_D4_dom"/>
</dbReference>
<evidence type="ECO:0000259" key="21">
    <source>
        <dbReference type="Pfam" id="PF17852"/>
    </source>
</evidence>
<dbReference type="Gene3D" id="1.10.8.1220">
    <property type="match status" value="1"/>
</dbReference>
<dbReference type="GO" id="GO:0060271">
    <property type="term" value="P:cilium assembly"/>
    <property type="evidence" value="ECO:0007669"/>
    <property type="project" value="UniProtKB-ARBA"/>
</dbReference>
<dbReference type="InterPro" id="IPR041658">
    <property type="entry name" value="AAA_lid_11"/>
</dbReference>
<keyword evidence="5" id="KW-0547">Nucleotide-binding</keyword>
<dbReference type="Proteomes" id="UP000708148">
    <property type="component" value="Unassembled WGS sequence"/>
</dbReference>
<evidence type="ECO:0008006" key="27">
    <source>
        <dbReference type="Google" id="ProtNLM"/>
    </source>
</evidence>
<evidence type="ECO:0000256" key="11">
    <source>
        <dbReference type="ARBA" id="ARBA00023069"/>
    </source>
</evidence>
<evidence type="ECO:0000256" key="14">
    <source>
        <dbReference type="ARBA" id="ARBA00023273"/>
    </source>
</evidence>
<evidence type="ECO:0000259" key="16">
    <source>
        <dbReference type="Pfam" id="PF03028"/>
    </source>
</evidence>
<dbReference type="GO" id="GO:0005929">
    <property type="term" value="C:cilium"/>
    <property type="evidence" value="ECO:0007669"/>
    <property type="project" value="UniProtKB-ARBA"/>
</dbReference>
<dbReference type="Gene3D" id="1.20.1270.280">
    <property type="match status" value="1"/>
</dbReference>
<keyword evidence="2" id="KW-0963">Cytoplasm</keyword>